<protein>
    <submittedName>
        <fullName evidence="2">Uncharacterized protein</fullName>
    </submittedName>
</protein>
<accession>A0A1M6XTU3</accession>
<keyword evidence="1" id="KW-1133">Transmembrane helix</keyword>
<dbReference type="Proteomes" id="UP000184016">
    <property type="component" value="Unassembled WGS sequence"/>
</dbReference>
<keyword evidence="1" id="KW-0812">Transmembrane</keyword>
<feature type="non-terminal residue" evidence="2">
    <location>
        <position position="42"/>
    </location>
</feature>
<name>A0A1M6XTU3_9BACL</name>
<proteinExistence type="predicted"/>
<dbReference type="AlphaFoldDB" id="A0A1M6XTU3"/>
<sequence length="42" mass="4904">MAHTSSYWISFITSLVTTIVAVIGYKIHMRWDATVKIKQMQF</sequence>
<evidence type="ECO:0000256" key="1">
    <source>
        <dbReference type="SAM" id="Phobius"/>
    </source>
</evidence>
<reference evidence="3" key="1">
    <citation type="submission" date="2016-11" db="EMBL/GenBank/DDBJ databases">
        <authorList>
            <person name="Varghese N."/>
            <person name="Submissions S."/>
        </authorList>
    </citation>
    <scope>NUCLEOTIDE SEQUENCE [LARGE SCALE GENOMIC DNA]</scope>
    <source>
        <strain evidence="3">USBA-503</strain>
    </source>
</reference>
<keyword evidence="3" id="KW-1185">Reference proteome</keyword>
<gene>
    <name evidence="2" type="ORF">SAMN05443507_13718</name>
</gene>
<evidence type="ECO:0000313" key="2">
    <source>
        <dbReference type="EMBL" id="SHL09440.1"/>
    </source>
</evidence>
<keyword evidence="1" id="KW-0472">Membrane</keyword>
<dbReference type="EMBL" id="FRAF01000037">
    <property type="protein sequence ID" value="SHL09440.1"/>
    <property type="molecule type" value="Genomic_DNA"/>
</dbReference>
<evidence type="ECO:0000313" key="3">
    <source>
        <dbReference type="Proteomes" id="UP000184016"/>
    </source>
</evidence>
<organism evidence="2 3">
    <name type="scientific">Alicyclobacillus tolerans</name>
    <dbReference type="NCBI Taxonomy" id="90970"/>
    <lineage>
        <taxon>Bacteria</taxon>
        <taxon>Bacillati</taxon>
        <taxon>Bacillota</taxon>
        <taxon>Bacilli</taxon>
        <taxon>Bacillales</taxon>
        <taxon>Alicyclobacillaceae</taxon>
        <taxon>Alicyclobacillus</taxon>
    </lineage>
</organism>
<feature type="transmembrane region" description="Helical" evidence="1">
    <location>
        <begin position="6"/>
        <end position="27"/>
    </location>
</feature>